<keyword evidence="1" id="KW-0812">Transmembrane</keyword>
<sequence>MDNDAPTVNRMVELPERTKDFLSKLDEDDIDNLEDAIKFYATVRTMGHVVKWLAITVLAIIVGIASLYENTLKIWGWFHK</sequence>
<keyword evidence="1" id="KW-0472">Membrane</keyword>
<organism evidence="2 3">
    <name type="scientific">Brucella tritici</name>
    <dbReference type="NCBI Taxonomy" id="94626"/>
    <lineage>
        <taxon>Bacteria</taxon>
        <taxon>Pseudomonadati</taxon>
        <taxon>Pseudomonadota</taxon>
        <taxon>Alphaproteobacteria</taxon>
        <taxon>Hyphomicrobiales</taxon>
        <taxon>Brucellaceae</taxon>
        <taxon>Brucella/Ochrobactrum group</taxon>
        <taxon>Brucella</taxon>
    </lineage>
</organism>
<comment type="caution">
    <text evidence="2">The sequence shown here is derived from an EMBL/GenBank/DDBJ whole genome shotgun (WGS) entry which is preliminary data.</text>
</comment>
<gene>
    <name evidence="2" type="ORF">F9K94_17295</name>
</gene>
<dbReference type="RefSeq" id="WP_151647711.1">
    <property type="nucleotide sequence ID" value="NZ_WBVY01000004.1"/>
</dbReference>
<keyword evidence="1" id="KW-1133">Transmembrane helix</keyword>
<feature type="transmembrane region" description="Helical" evidence="1">
    <location>
        <begin position="49"/>
        <end position="68"/>
    </location>
</feature>
<name>A0A7V7VTU7_9HYPH</name>
<protein>
    <submittedName>
        <fullName evidence="2">Uncharacterized protein</fullName>
    </submittedName>
</protein>
<evidence type="ECO:0000313" key="3">
    <source>
        <dbReference type="Proteomes" id="UP000460650"/>
    </source>
</evidence>
<dbReference type="AlphaFoldDB" id="A0A7V7VTU7"/>
<dbReference type="EMBL" id="WBVY01000004">
    <property type="protein sequence ID" value="KAB2656604.1"/>
    <property type="molecule type" value="Genomic_DNA"/>
</dbReference>
<accession>A0A7V7VTU7</accession>
<dbReference type="Proteomes" id="UP000460650">
    <property type="component" value="Unassembled WGS sequence"/>
</dbReference>
<evidence type="ECO:0000313" key="2">
    <source>
        <dbReference type="EMBL" id="KAB2656604.1"/>
    </source>
</evidence>
<evidence type="ECO:0000256" key="1">
    <source>
        <dbReference type="SAM" id="Phobius"/>
    </source>
</evidence>
<proteinExistence type="predicted"/>
<reference evidence="2 3" key="1">
    <citation type="submission" date="2019-09" db="EMBL/GenBank/DDBJ databases">
        <title>Taxonomic organization of the family Brucellaceae based on a phylogenomic approach.</title>
        <authorList>
            <person name="Leclercq S."/>
            <person name="Cloeckaert A."/>
            <person name="Zygmunt M.S."/>
        </authorList>
    </citation>
    <scope>NUCLEOTIDE SEQUENCE [LARGE SCALE GENOMIC DNA]</scope>
    <source>
        <strain evidence="2 3">TA93</strain>
    </source>
</reference>